<dbReference type="AlphaFoldDB" id="A0A9N8DTF3"/>
<evidence type="ECO:0000313" key="3">
    <source>
        <dbReference type="Proteomes" id="UP001153069"/>
    </source>
</evidence>
<gene>
    <name evidence="2" type="ORF">SEMRO_357_G125650.1</name>
</gene>
<accession>A0A9N8DTF3</accession>
<comment type="caution">
    <text evidence="2">The sequence shown here is derived from an EMBL/GenBank/DDBJ whole genome shotgun (WGS) entry which is preliminary data.</text>
</comment>
<dbReference type="EMBL" id="CAICTM010000356">
    <property type="protein sequence ID" value="CAB9508713.1"/>
    <property type="molecule type" value="Genomic_DNA"/>
</dbReference>
<evidence type="ECO:0000313" key="2">
    <source>
        <dbReference type="EMBL" id="CAB9508713.1"/>
    </source>
</evidence>
<keyword evidence="1" id="KW-0732">Signal</keyword>
<reference evidence="2" key="1">
    <citation type="submission" date="2020-06" db="EMBL/GenBank/DDBJ databases">
        <authorList>
            <consortium name="Plant Systems Biology data submission"/>
        </authorList>
    </citation>
    <scope>NUCLEOTIDE SEQUENCE</scope>
    <source>
        <strain evidence="2">D6</strain>
    </source>
</reference>
<feature type="chain" id="PRO_5040180629" evidence="1">
    <location>
        <begin position="20"/>
        <end position="144"/>
    </location>
</feature>
<dbReference type="Proteomes" id="UP001153069">
    <property type="component" value="Unassembled WGS sequence"/>
</dbReference>
<proteinExistence type="predicted"/>
<name>A0A9N8DTF3_9STRA</name>
<sequence length="144" mass="15901">MKFQLLASLFVVSLATTNAAGRYLRNAQGGDVTADEVWLFSVSATRDQNEQDDDCREYYDISGKIYGVTHTSSYQTGDTGSFQSYVLANFAGTDCSDTEPAPQELTSGWCGYVMLQRDDDDGLSLIGSREASNECDDTRFRRTV</sequence>
<organism evidence="2 3">
    <name type="scientific">Seminavis robusta</name>
    <dbReference type="NCBI Taxonomy" id="568900"/>
    <lineage>
        <taxon>Eukaryota</taxon>
        <taxon>Sar</taxon>
        <taxon>Stramenopiles</taxon>
        <taxon>Ochrophyta</taxon>
        <taxon>Bacillariophyta</taxon>
        <taxon>Bacillariophyceae</taxon>
        <taxon>Bacillariophycidae</taxon>
        <taxon>Naviculales</taxon>
        <taxon>Naviculaceae</taxon>
        <taxon>Seminavis</taxon>
    </lineage>
</organism>
<feature type="signal peptide" evidence="1">
    <location>
        <begin position="1"/>
        <end position="19"/>
    </location>
</feature>
<protein>
    <submittedName>
        <fullName evidence="2">Uncharacterized protein</fullName>
    </submittedName>
</protein>
<evidence type="ECO:0000256" key="1">
    <source>
        <dbReference type="SAM" id="SignalP"/>
    </source>
</evidence>
<keyword evidence="3" id="KW-1185">Reference proteome</keyword>